<name>A0A1H1ZHU1_9BRAD</name>
<dbReference type="InterPro" id="IPR032710">
    <property type="entry name" value="NTF2-like_dom_sf"/>
</dbReference>
<accession>A0A1H1ZHU1</accession>
<sequence>MSDDRSTVEAVVKQYFDGLYEGNADKLATIFHPTADLRWLEKGELQVLTVPDWLDRVRKRPSAKAEGKPREDFIVTIDRSDESTAFIKVRCQLPPRYFTDYLVAMKLNDGWKIVSKSYRYDMRE</sequence>
<dbReference type="InterPro" id="IPR039437">
    <property type="entry name" value="FrzH/put_lumazine-bd"/>
</dbReference>
<dbReference type="EMBL" id="LT629750">
    <property type="protein sequence ID" value="SDT33254.1"/>
    <property type="molecule type" value="Genomic_DNA"/>
</dbReference>
<keyword evidence="2" id="KW-1185">Reference proteome</keyword>
<organism evidence="1 2">
    <name type="scientific">Bradyrhizobium canariense</name>
    <dbReference type="NCBI Taxonomy" id="255045"/>
    <lineage>
        <taxon>Bacteria</taxon>
        <taxon>Pseudomonadati</taxon>
        <taxon>Pseudomonadota</taxon>
        <taxon>Alphaproteobacteria</taxon>
        <taxon>Hyphomicrobiales</taxon>
        <taxon>Nitrobacteraceae</taxon>
        <taxon>Bradyrhizobium</taxon>
    </lineage>
</organism>
<dbReference type="Proteomes" id="UP000243904">
    <property type="component" value="Chromosome I"/>
</dbReference>
<reference evidence="2" key="1">
    <citation type="submission" date="2016-10" db="EMBL/GenBank/DDBJ databases">
        <authorList>
            <person name="Varghese N."/>
            <person name="Submissions S."/>
        </authorList>
    </citation>
    <scope>NUCLEOTIDE SEQUENCE [LARGE SCALE GENOMIC DNA]</scope>
    <source>
        <strain evidence="2">GAS369</strain>
    </source>
</reference>
<gene>
    <name evidence="1" type="ORF">SAMN05444158_5458</name>
</gene>
<protein>
    <submittedName>
        <fullName evidence="1">Putative lumazine-binding</fullName>
    </submittedName>
</protein>
<dbReference type="SUPFAM" id="SSF54427">
    <property type="entry name" value="NTF2-like"/>
    <property type="match status" value="1"/>
</dbReference>
<dbReference type="Pfam" id="PF12893">
    <property type="entry name" value="Lumazine_bd_2"/>
    <property type="match status" value="1"/>
</dbReference>
<dbReference type="RefSeq" id="WP_100385214.1">
    <property type="nucleotide sequence ID" value="NZ_LT629750.1"/>
</dbReference>
<evidence type="ECO:0000313" key="2">
    <source>
        <dbReference type="Proteomes" id="UP000243904"/>
    </source>
</evidence>
<proteinExistence type="predicted"/>
<dbReference type="AlphaFoldDB" id="A0A1H1ZHU1"/>
<evidence type="ECO:0000313" key="1">
    <source>
        <dbReference type="EMBL" id="SDT33254.1"/>
    </source>
</evidence>
<dbReference type="Gene3D" id="3.10.450.50">
    <property type="match status" value="1"/>
</dbReference>